<reference evidence="2 3" key="1">
    <citation type="submission" date="2023-02" db="EMBL/GenBank/DDBJ databases">
        <title>LHISI_Scaffold_Assembly.</title>
        <authorList>
            <person name="Stuart O.P."/>
            <person name="Cleave R."/>
            <person name="Magrath M.J.L."/>
            <person name="Mikheyev A.S."/>
        </authorList>
    </citation>
    <scope>NUCLEOTIDE SEQUENCE [LARGE SCALE GENOMIC DNA]</scope>
    <source>
        <strain evidence="2">Daus_M_001</strain>
        <tissue evidence="2">Leg muscle</tissue>
    </source>
</reference>
<feature type="region of interest" description="Disordered" evidence="1">
    <location>
        <begin position="202"/>
        <end position="234"/>
    </location>
</feature>
<gene>
    <name evidence="2" type="ORF">PR048_031685</name>
</gene>
<dbReference type="EMBL" id="JARBHB010000015">
    <property type="protein sequence ID" value="KAJ8867880.1"/>
    <property type="molecule type" value="Genomic_DNA"/>
</dbReference>
<proteinExistence type="predicted"/>
<accession>A0ABQ9G5Z6</accession>
<sequence>MPAPCRCCRILSGPVKYENAFSSRQQPMATDKLLLGAYTIEIYRMENSRNEEARETGDPRENPPTSRIVRHDSEPTGDRTLFALVGREQPNRSATVGPLSHEGHYMTAFIERRCFFPALSVSSFSVRRRAELKKRNLRCSYVQNERAGDSVRCRKFVEHGLPALDEVSCAFVFDFHGIYHLACHRGLQEGDEYEEAQECKWGETGNPRENPPTNGIVRHDSHVRKSGSDPEGNRTRFTYVEGEYVFHGPLPAFAGSYFGNHWGKMSNIIQDVRIGSRTSDTR</sequence>
<protein>
    <submittedName>
        <fullName evidence="2">Uncharacterized protein</fullName>
    </submittedName>
</protein>
<evidence type="ECO:0000313" key="3">
    <source>
        <dbReference type="Proteomes" id="UP001159363"/>
    </source>
</evidence>
<evidence type="ECO:0000256" key="1">
    <source>
        <dbReference type="SAM" id="MobiDB-lite"/>
    </source>
</evidence>
<dbReference type="Proteomes" id="UP001159363">
    <property type="component" value="Chromosome 14"/>
</dbReference>
<feature type="compositionally biased region" description="Basic and acidic residues" evidence="1">
    <location>
        <begin position="48"/>
        <end position="61"/>
    </location>
</feature>
<evidence type="ECO:0000313" key="2">
    <source>
        <dbReference type="EMBL" id="KAJ8867880.1"/>
    </source>
</evidence>
<feature type="region of interest" description="Disordered" evidence="1">
    <location>
        <begin position="48"/>
        <end position="73"/>
    </location>
</feature>
<name>A0ABQ9G5Z6_9NEOP</name>
<keyword evidence="3" id="KW-1185">Reference proteome</keyword>
<organism evidence="2 3">
    <name type="scientific">Dryococelus australis</name>
    <dbReference type="NCBI Taxonomy" id="614101"/>
    <lineage>
        <taxon>Eukaryota</taxon>
        <taxon>Metazoa</taxon>
        <taxon>Ecdysozoa</taxon>
        <taxon>Arthropoda</taxon>
        <taxon>Hexapoda</taxon>
        <taxon>Insecta</taxon>
        <taxon>Pterygota</taxon>
        <taxon>Neoptera</taxon>
        <taxon>Polyneoptera</taxon>
        <taxon>Phasmatodea</taxon>
        <taxon>Verophasmatodea</taxon>
        <taxon>Anareolatae</taxon>
        <taxon>Phasmatidae</taxon>
        <taxon>Eurycanthinae</taxon>
        <taxon>Dryococelus</taxon>
    </lineage>
</organism>
<comment type="caution">
    <text evidence="2">The sequence shown here is derived from an EMBL/GenBank/DDBJ whole genome shotgun (WGS) entry which is preliminary data.</text>
</comment>